<evidence type="ECO:0000313" key="2">
    <source>
        <dbReference type="EMBL" id="OLY85178.1"/>
    </source>
</evidence>
<dbReference type="Proteomes" id="UP000187455">
    <property type="component" value="Unassembled WGS sequence"/>
</dbReference>
<keyword evidence="3" id="KW-1185">Reference proteome</keyword>
<name>A0A1R0H7W6_9FUNG</name>
<organism evidence="2 3">
    <name type="scientific">Smittium mucronatum</name>
    <dbReference type="NCBI Taxonomy" id="133383"/>
    <lineage>
        <taxon>Eukaryota</taxon>
        <taxon>Fungi</taxon>
        <taxon>Fungi incertae sedis</taxon>
        <taxon>Zoopagomycota</taxon>
        <taxon>Kickxellomycotina</taxon>
        <taxon>Harpellomycetes</taxon>
        <taxon>Harpellales</taxon>
        <taxon>Legeriomycetaceae</taxon>
        <taxon>Smittium</taxon>
    </lineage>
</organism>
<gene>
    <name evidence="2" type="ORF">AYI68_g635</name>
</gene>
<proteinExistence type="predicted"/>
<reference evidence="2 3" key="1">
    <citation type="journal article" date="2016" name="Mol. Biol. Evol.">
        <title>Genome-Wide Survey of Gut Fungi (Harpellales) Reveals the First Horizontally Transferred Ubiquitin Gene from a Mosquito Host.</title>
        <authorList>
            <person name="Wang Y."/>
            <person name="White M.M."/>
            <person name="Kvist S."/>
            <person name="Moncalvo J.M."/>
        </authorList>
    </citation>
    <scope>NUCLEOTIDE SEQUENCE [LARGE SCALE GENOMIC DNA]</scope>
    <source>
        <strain evidence="2 3">ALG-7-W6</strain>
    </source>
</reference>
<accession>A0A1R0H7W6</accession>
<sequence length="96" mass="10581">MDRGFFPSMLSHCHFVPAYNPGNPSIPSSFSNNNSSSVTPNSSFSSLQSSSITPPIHSTMFSGLKRKSVDSYIIQDDFSLYGHSEINSKRSKNVLF</sequence>
<dbReference type="AlphaFoldDB" id="A0A1R0H7W6"/>
<comment type="caution">
    <text evidence="2">The sequence shown here is derived from an EMBL/GenBank/DDBJ whole genome shotgun (WGS) entry which is preliminary data.</text>
</comment>
<evidence type="ECO:0000313" key="3">
    <source>
        <dbReference type="Proteomes" id="UP000187455"/>
    </source>
</evidence>
<protein>
    <submittedName>
        <fullName evidence="2">Uncharacterized protein</fullName>
    </submittedName>
</protein>
<evidence type="ECO:0000256" key="1">
    <source>
        <dbReference type="SAM" id="MobiDB-lite"/>
    </source>
</evidence>
<dbReference type="EMBL" id="LSSL01000201">
    <property type="protein sequence ID" value="OLY85178.1"/>
    <property type="molecule type" value="Genomic_DNA"/>
</dbReference>
<feature type="region of interest" description="Disordered" evidence="1">
    <location>
        <begin position="26"/>
        <end position="51"/>
    </location>
</feature>